<dbReference type="InterPro" id="IPR023214">
    <property type="entry name" value="HAD_sf"/>
</dbReference>
<reference evidence="1" key="1">
    <citation type="submission" date="2019-08" db="EMBL/GenBank/DDBJ databases">
        <authorList>
            <person name="Kucharzyk K."/>
            <person name="Murdoch R.W."/>
            <person name="Higgins S."/>
            <person name="Loffler F."/>
        </authorList>
    </citation>
    <scope>NUCLEOTIDE SEQUENCE</scope>
</reference>
<dbReference type="Gene3D" id="3.40.50.1000">
    <property type="entry name" value="HAD superfamily/HAD-like"/>
    <property type="match status" value="1"/>
</dbReference>
<name>A0A645EMZ0_9ZZZZ</name>
<proteinExistence type="predicted"/>
<accession>A0A645EMZ0</accession>
<evidence type="ECO:0008006" key="2">
    <source>
        <dbReference type="Google" id="ProtNLM"/>
    </source>
</evidence>
<dbReference type="EMBL" id="VSSQ01049104">
    <property type="protein sequence ID" value="MPN03177.1"/>
    <property type="molecule type" value="Genomic_DNA"/>
</dbReference>
<comment type="caution">
    <text evidence="1">The sequence shown here is derived from an EMBL/GenBank/DDBJ whole genome shotgun (WGS) entry which is preliminary data.</text>
</comment>
<evidence type="ECO:0000313" key="1">
    <source>
        <dbReference type="EMBL" id="MPN03177.1"/>
    </source>
</evidence>
<dbReference type="PIRSF" id="PIRSF020079">
    <property type="entry name" value="UCP020079"/>
    <property type="match status" value="1"/>
</dbReference>
<protein>
    <recommendedName>
        <fullName evidence="2">Hydrolase</fullName>
    </recommendedName>
</protein>
<dbReference type="InterPro" id="IPR016769">
    <property type="entry name" value="Phage_SP01_Orf1"/>
</dbReference>
<sequence length="132" mass="15174">MIIAIDFDGTIHTGVYPNIGSPASNAASVIRRLKVQGHCIIIWTCRECVYQQKMVEWLNKQGIPFDYINKNSPEIISEFQGDSRKIFADVYIDDRGITGLPSWERIYSIISLRSNRRRITNSGCRRMMTLTM</sequence>
<organism evidence="1">
    <name type="scientific">bioreactor metagenome</name>
    <dbReference type="NCBI Taxonomy" id="1076179"/>
    <lineage>
        <taxon>unclassified sequences</taxon>
        <taxon>metagenomes</taxon>
        <taxon>ecological metagenomes</taxon>
    </lineage>
</organism>
<dbReference type="AlphaFoldDB" id="A0A645EMZ0"/>
<gene>
    <name evidence="1" type="ORF">SDC9_150402</name>
</gene>
<dbReference type="InterPro" id="IPR036412">
    <property type="entry name" value="HAD-like_sf"/>
</dbReference>
<dbReference type="SUPFAM" id="SSF56784">
    <property type="entry name" value="HAD-like"/>
    <property type="match status" value="1"/>
</dbReference>